<dbReference type="GO" id="GO:0003723">
    <property type="term" value="F:RNA binding"/>
    <property type="evidence" value="ECO:0007669"/>
    <property type="project" value="UniProtKB-KW"/>
</dbReference>
<evidence type="ECO:0000259" key="3">
    <source>
        <dbReference type="SMART" id="SM00332"/>
    </source>
</evidence>
<keyword evidence="1" id="KW-0694">RNA-binding</keyword>
<dbReference type="EMBL" id="CP119878">
    <property type="protein sequence ID" value="WFD34861.1"/>
    <property type="molecule type" value="Genomic_DNA"/>
</dbReference>
<dbReference type="AlphaFoldDB" id="A0AAF0JB18"/>
<reference evidence="5" key="1">
    <citation type="submission" date="2023-03" db="EMBL/GenBank/DDBJ databases">
        <title>Mating type loci evolution in Malassezia.</title>
        <authorList>
            <person name="Coelho M.A."/>
        </authorList>
    </citation>
    <scope>NUCLEOTIDE SEQUENCE</scope>
    <source>
        <strain evidence="5">CBS 11721</strain>
    </source>
</reference>
<evidence type="ECO:0000256" key="1">
    <source>
        <dbReference type="ARBA" id="ARBA00022884"/>
    </source>
</evidence>
<dbReference type="CDD" id="cd00143">
    <property type="entry name" value="PP2Cc"/>
    <property type="match status" value="1"/>
</dbReference>
<dbReference type="SMART" id="SM00360">
    <property type="entry name" value="RRM"/>
    <property type="match status" value="1"/>
</dbReference>
<dbReference type="InterPro" id="IPR012677">
    <property type="entry name" value="Nucleotide-bd_a/b_plait_sf"/>
</dbReference>
<keyword evidence="6" id="KW-1185">Reference proteome</keyword>
<dbReference type="Pfam" id="PF00076">
    <property type="entry name" value="RRM_1"/>
    <property type="match status" value="1"/>
</dbReference>
<feature type="domain" description="PPM-type phosphatase" evidence="3">
    <location>
        <begin position="293"/>
        <end position="692"/>
    </location>
</feature>
<dbReference type="InterPro" id="IPR051847">
    <property type="entry name" value="RNA_proc/Spliceosome_comp"/>
</dbReference>
<feature type="region of interest" description="Disordered" evidence="2">
    <location>
        <begin position="467"/>
        <end position="487"/>
    </location>
</feature>
<dbReference type="PANTHER" id="PTHR45880">
    <property type="entry name" value="RNA-BINDING MOTIF PROTEIN, X-LINKED 2"/>
    <property type="match status" value="1"/>
</dbReference>
<dbReference type="GO" id="GO:0000398">
    <property type="term" value="P:mRNA splicing, via spliceosome"/>
    <property type="evidence" value="ECO:0007669"/>
    <property type="project" value="InterPro"/>
</dbReference>
<dbReference type="CDD" id="cd12411">
    <property type="entry name" value="RRM_ist3_like"/>
    <property type="match status" value="1"/>
</dbReference>
<dbReference type="InterPro" id="IPR001932">
    <property type="entry name" value="PPM-type_phosphatase-like_dom"/>
</dbReference>
<dbReference type="PANTHER" id="PTHR45880:SF1">
    <property type="entry name" value="RNA-BINDING MOTIF PROTEIN, X-LINKED 2"/>
    <property type="match status" value="1"/>
</dbReference>
<dbReference type="SMART" id="SM00332">
    <property type="entry name" value="PP2Cc"/>
    <property type="match status" value="1"/>
</dbReference>
<proteinExistence type="predicted"/>
<evidence type="ECO:0000256" key="2">
    <source>
        <dbReference type="SAM" id="MobiDB-lite"/>
    </source>
</evidence>
<organism evidence="5 6">
    <name type="scientific">Malassezia cuniculi</name>
    <dbReference type="NCBI Taxonomy" id="948313"/>
    <lineage>
        <taxon>Eukaryota</taxon>
        <taxon>Fungi</taxon>
        <taxon>Dikarya</taxon>
        <taxon>Basidiomycota</taxon>
        <taxon>Ustilaginomycotina</taxon>
        <taxon>Malasseziomycetes</taxon>
        <taxon>Malasseziales</taxon>
        <taxon>Malasseziaceae</taxon>
        <taxon>Malassezia</taxon>
    </lineage>
</organism>
<sequence>MSTAVRNIQRLSERELELAIDGSGSWHDQYRDSAYIFVGGLPFDLTEGDVITIFSQYGEVVDINLPRAREEPQDGERRGRTVAGKHRGFGFLMYEDQRSTVLAVDNLNGAQVLGRTLRVDHVASYKHRTKNDEGKWVAPEHPTYNCAPPEIVEEEEEEEDVDLSDPMAAYFADRKRERSIGVTGIGVTDIGANGIGVTGIGVTMIGARGIGVSSIGVTVTGATGTGANGTGANGIEARATAARATAARATTASVTKVAATTANGARKALQALPRKGVRGAQNYVRSRGQAGVSARIPLRPGITFGAMLTRGDRAEQQDTYSATCISLPCDALRAHIGEAARKIQSNAEWCGWSCELAGGAELGAQVVWFGCFDGHGGQSVSNLLKDSLHRVFASATPDMITDTVRYTRSIGGYFRKFDGGVLARWVSPEHLEEAQPPPPAQTHPQPGSLSDLAKMAETHIHAPTPLTHYRALPDGAHPTTELIPPPESMRGMELNVAERATLAFLMTDRQIHQNEQYLGAGSTASVLLVHSLDQPNAPWYSSAYVSLTALHVGDTRFILCPVADGKAMPLTRTHHAEEQDESIRLQRVGSGSVTDSFGEVRWMGTVANTRAFGDADLKRLGVTAEPDVSSLIIRGDDYAFALGVSDGISDVVSDQEMIDVCRGATHPQDAVRRIMRFADSVGCEDNGTVICIPFRGWGRVQGPDLTKEKREHRRSKIDLYRSKRQ</sequence>
<evidence type="ECO:0000313" key="5">
    <source>
        <dbReference type="EMBL" id="WFD34861.1"/>
    </source>
</evidence>
<dbReference type="Proteomes" id="UP001219933">
    <property type="component" value="Chromosome 2"/>
</dbReference>
<dbReference type="InterPro" id="IPR000504">
    <property type="entry name" value="RRM_dom"/>
</dbReference>
<dbReference type="GO" id="GO:0071013">
    <property type="term" value="C:catalytic step 2 spliceosome"/>
    <property type="evidence" value="ECO:0007669"/>
    <property type="project" value="TreeGrafter"/>
</dbReference>
<dbReference type="InterPro" id="IPR045844">
    <property type="entry name" value="RRM_Ist3-like"/>
</dbReference>
<name>A0AAF0JB18_9BASI</name>
<dbReference type="GO" id="GO:0005686">
    <property type="term" value="C:U2 snRNP"/>
    <property type="evidence" value="ECO:0007669"/>
    <property type="project" value="TreeGrafter"/>
</dbReference>
<dbReference type="Gene3D" id="3.30.70.330">
    <property type="match status" value="1"/>
</dbReference>
<dbReference type="SUPFAM" id="SSF54928">
    <property type="entry name" value="RNA-binding domain, RBD"/>
    <property type="match status" value="1"/>
</dbReference>
<gene>
    <name evidence="5" type="ORF">MCUN1_001705</name>
</gene>
<dbReference type="GO" id="GO:0071011">
    <property type="term" value="C:precatalytic spliceosome"/>
    <property type="evidence" value="ECO:0007669"/>
    <property type="project" value="TreeGrafter"/>
</dbReference>
<dbReference type="InterPro" id="IPR036457">
    <property type="entry name" value="PPM-type-like_dom_sf"/>
</dbReference>
<dbReference type="InterPro" id="IPR035979">
    <property type="entry name" value="RBD_domain_sf"/>
</dbReference>
<feature type="region of interest" description="Disordered" evidence="2">
    <location>
        <begin position="705"/>
        <end position="725"/>
    </location>
</feature>
<evidence type="ECO:0000259" key="4">
    <source>
        <dbReference type="SMART" id="SM00360"/>
    </source>
</evidence>
<dbReference type="SUPFAM" id="SSF81606">
    <property type="entry name" value="PP2C-like"/>
    <property type="match status" value="1"/>
</dbReference>
<feature type="domain" description="RRM" evidence="4">
    <location>
        <begin position="35"/>
        <end position="120"/>
    </location>
</feature>
<protein>
    <submittedName>
        <fullName evidence="5">Uncharacterized protein</fullName>
    </submittedName>
</protein>
<feature type="compositionally biased region" description="Basic and acidic residues" evidence="2">
    <location>
        <begin position="716"/>
        <end position="725"/>
    </location>
</feature>
<evidence type="ECO:0000313" key="6">
    <source>
        <dbReference type="Proteomes" id="UP001219933"/>
    </source>
</evidence>
<accession>A0AAF0JB18</accession>
<dbReference type="Gene3D" id="3.60.40.10">
    <property type="entry name" value="PPM-type phosphatase domain"/>
    <property type="match status" value="1"/>
</dbReference>
<dbReference type="Pfam" id="PF00481">
    <property type="entry name" value="PP2C"/>
    <property type="match status" value="1"/>
</dbReference>